<sequence length="77" mass="8808">MKYCERIKMLRKNQGLNQAALGKILNLGQRTISQYETNGRGLPTSVIIKYAQYFNVTADYILGLSDNPQKGWLEDKK</sequence>
<dbReference type="Proteomes" id="UP000886787">
    <property type="component" value="Unassembled WGS sequence"/>
</dbReference>
<dbReference type="SUPFAM" id="SSF47413">
    <property type="entry name" value="lambda repressor-like DNA-binding domains"/>
    <property type="match status" value="1"/>
</dbReference>
<evidence type="ECO:0000313" key="3">
    <source>
        <dbReference type="EMBL" id="HIQ80194.1"/>
    </source>
</evidence>
<dbReference type="GO" id="GO:0003677">
    <property type="term" value="F:DNA binding"/>
    <property type="evidence" value="ECO:0007669"/>
    <property type="project" value="UniProtKB-KW"/>
</dbReference>
<dbReference type="PANTHER" id="PTHR46558:SF11">
    <property type="entry name" value="HTH-TYPE TRANSCRIPTIONAL REGULATOR XRE"/>
    <property type="match status" value="1"/>
</dbReference>
<gene>
    <name evidence="3" type="ORF">IAD32_02790</name>
</gene>
<evidence type="ECO:0000259" key="2">
    <source>
        <dbReference type="PROSITE" id="PS50943"/>
    </source>
</evidence>
<dbReference type="InterPro" id="IPR001387">
    <property type="entry name" value="Cro/C1-type_HTH"/>
</dbReference>
<dbReference type="AlphaFoldDB" id="A0A9D1CUJ3"/>
<dbReference type="Pfam" id="PF01381">
    <property type="entry name" value="HTH_3"/>
    <property type="match status" value="1"/>
</dbReference>
<proteinExistence type="predicted"/>
<dbReference type="Gene3D" id="1.10.260.40">
    <property type="entry name" value="lambda repressor-like DNA-binding domains"/>
    <property type="match status" value="1"/>
</dbReference>
<dbReference type="PANTHER" id="PTHR46558">
    <property type="entry name" value="TRACRIPTIONAL REGULATORY PROTEIN-RELATED-RELATED"/>
    <property type="match status" value="1"/>
</dbReference>
<keyword evidence="1" id="KW-0238">DNA-binding</keyword>
<dbReference type="PROSITE" id="PS50943">
    <property type="entry name" value="HTH_CROC1"/>
    <property type="match status" value="1"/>
</dbReference>
<evidence type="ECO:0000256" key="1">
    <source>
        <dbReference type="ARBA" id="ARBA00023125"/>
    </source>
</evidence>
<feature type="domain" description="HTH cro/C1-type" evidence="2">
    <location>
        <begin position="7"/>
        <end position="61"/>
    </location>
</feature>
<name>A0A9D1CUJ3_9FIRM</name>
<comment type="caution">
    <text evidence="3">The sequence shown here is derived from an EMBL/GenBank/DDBJ whole genome shotgun (WGS) entry which is preliminary data.</text>
</comment>
<dbReference type="SMART" id="SM00530">
    <property type="entry name" value="HTH_XRE"/>
    <property type="match status" value="1"/>
</dbReference>
<protein>
    <submittedName>
        <fullName evidence="3">Helix-turn-helix transcriptional regulator</fullName>
    </submittedName>
</protein>
<reference evidence="3" key="2">
    <citation type="journal article" date="2021" name="PeerJ">
        <title>Extensive microbial diversity within the chicken gut microbiome revealed by metagenomics and culture.</title>
        <authorList>
            <person name="Gilroy R."/>
            <person name="Ravi A."/>
            <person name="Getino M."/>
            <person name="Pursley I."/>
            <person name="Horton D.L."/>
            <person name="Alikhan N.F."/>
            <person name="Baker D."/>
            <person name="Gharbi K."/>
            <person name="Hall N."/>
            <person name="Watson M."/>
            <person name="Adriaenssens E.M."/>
            <person name="Foster-Nyarko E."/>
            <person name="Jarju S."/>
            <person name="Secka A."/>
            <person name="Antonio M."/>
            <person name="Oren A."/>
            <person name="Chaudhuri R.R."/>
            <person name="La Ragione R."/>
            <person name="Hildebrand F."/>
            <person name="Pallen M.J."/>
        </authorList>
    </citation>
    <scope>NUCLEOTIDE SEQUENCE</scope>
    <source>
        <strain evidence="3">ChiSjej1B19-3389</strain>
    </source>
</reference>
<evidence type="ECO:0000313" key="4">
    <source>
        <dbReference type="Proteomes" id="UP000886787"/>
    </source>
</evidence>
<dbReference type="EMBL" id="DVFW01000018">
    <property type="protein sequence ID" value="HIQ80194.1"/>
    <property type="molecule type" value="Genomic_DNA"/>
</dbReference>
<organism evidence="3 4">
    <name type="scientific">Candidatus Scatavimonas merdigallinarum</name>
    <dbReference type="NCBI Taxonomy" id="2840914"/>
    <lineage>
        <taxon>Bacteria</taxon>
        <taxon>Bacillati</taxon>
        <taxon>Bacillota</taxon>
        <taxon>Clostridia</taxon>
        <taxon>Eubacteriales</taxon>
        <taxon>Oscillospiraceae</taxon>
        <taxon>Oscillospiraceae incertae sedis</taxon>
        <taxon>Candidatus Scatavimonas</taxon>
    </lineage>
</organism>
<accession>A0A9D1CUJ3</accession>
<dbReference type="CDD" id="cd00093">
    <property type="entry name" value="HTH_XRE"/>
    <property type="match status" value="1"/>
</dbReference>
<dbReference type="InterPro" id="IPR010982">
    <property type="entry name" value="Lambda_DNA-bd_dom_sf"/>
</dbReference>
<reference evidence="3" key="1">
    <citation type="submission" date="2020-10" db="EMBL/GenBank/DDBJ databases">
        <authorList>
            <person name="Gilroy R."/>
        </authorList>
    </citation>
    <scope>NUCLEOTIDE SEQUENCE</scope>
    <source>
        <strain evidence="3">ChiSjej1B19-3389</strain>
    </source>
</reference>